<feature type="disulfide bond" evidence="6">
    <location>
        <begin position="47"/>
        <end position="74"/>
    </location>
</feature>
<dbReference type="GO" id="GO:0030246">
    <property type="term" value="F:carbohydrate binding"/>
    <property type="evidence" value="ECO:0007669"/>
    <property type="project" value="UniProtKB-KW"/>
</dbReference>
<dbReference type="GO" id="GO:0007155">
    <property type="term" value="P:cell adhesion"/>
    <property type="evidence" value="ECO:0007669"/>
    <property type="project" value="InterPro"/>
</dbReference>
<gene>
    <name evidence="9" type="ORF">PAL_GLEAN10017832</name>
</gene>
<dbReference type="SMART" id="SM00032">
    <property type="entry name" value="CCP"/>
    <property type="match status" value="1"/>
</dbReference>
<evidence type="ECO:0000256" key="3">
    <source>
        <dbReference type="ARBA" id="ARBA00022837"/>
    </source>
</evidence>
<keyword evidence="1 6" id="KW-0768">Sushi</keyword>
<evidence type="ECO:0000256" key="6">
    <source>
        <dbReference type="PROSITE-ProRule" id="PRU00302"/>
    </source>
</evidence>
<keyword evidence="3" id="KW-0106">Calcium</keyword>
<dbReference type="Pfam" id="PF00084">
    <property type="entry name" value="Sushi"/>
    <property type="match status" value="1"/>
</dbReference>
<evidence type="ECO:0000259" key="8">
    <source>
        <dbReference type="PROSITE" id="PS50923"/>
    </source>
</evidence>
<keyword evidence="10" id="KW-1185">Reference proteome</keyword>
<dbReference type="InParanoid" id="L5KYN4"/>
<dbReference type="STRING" id="9402.L5KYN4"/>
<evidence type="ECO:0000256" key="1">
    <source>
        <dbReference type="ARBA" id="ARBA00022659"/>
    </source>
</evidence>
<dbReference type="AlphaFoldDB" id="L5KYN4"/>
<dbReference type="InterPro" id="IPR002396">
    <property type="entry name" value="Selectin_superfamily"/>
</dbReference>
<keyword evidence="9" id="KW-0430">Lectin</keyword>
<dbReference type="FunFam" id="2.10.70.10:FF:000001">
    <property type="entry name" value="Selectin P"/>
    <property type="match status" value="1"/>
</dbReference>
<dbReference type="EMBL" id="KB030474">
    <property type="protein sequence ID" value="ELK16300.1"/>
    <property type="molecule type" value="Genomic_DNA"/>
</dbReference>
<dbReference type="GO" id="GO:0016020">
    <property type="term" value="C:membrane"/>
    <property type="evidence" value="ECO:0007669"/>
    <property type="project" value="InterPro"/>
</dbReference>
<proteinExistence type="predicted"/>
<accession>L5KYN4</accession>
<dbReference type="InterPro" id="IPR050350">
    <property type="entry name" value="Compl-Cell_Adhes-Reg"/>
</dbReference>
<keyword evidence="7" id="KW-0812">Transmembrane</keyword>
<keyword evidence="2" id="KW-0677">Repeat</keyword>
<reference evidence="10" key="1">
    <citation type="journal article" date="2013" name="Science">
        <title>Comparative analysis of bat genomes provides insight into the evolution of flight and immunity.</title>
        <authorList>
            <person name="Zhang G."/>
            <person name="Cowled C."/>
            <person name="Shi Z."/>
            <person name="Huang Z."/>
            <person name="Bishop-Lilly K.A."/>
            <person name="Fang X."/>
            <person name="Wynne J.W."/>
            <person name="Xiong Z."/>
            <person name="Baker M.L."/>
            <person name="Zhao W."/>
            <person name="Tachedjian M."/>
            <person name="Zhu Y."/>
            <person name="Zhou P."/>
            <person name="Jiang X."/>
            <person name="Ng J."/>
            <person name="Yang L."/>
            <person name="Wu L."/>
            <person name="Xiao J."/>
            <person name="Feng Y."/>
            <person name="Chen Y."/>
            <person name="Sun X."/>
            <person name="Zhang Y."/>
            <person name="Marsh G.A."/>
            <person name="Crameri G."/>
            <person name="Broder C.C."/>
            <person name="Frey K.G."/>
            <person name="Wang L.F."/>
            <person name="Wang J."/>
        </authorList>
    </citation>
    <scope>NUCLEOTIDE SEQUENCE [LARGE SCALE GENOMIC DNA]</scope>
</reference>
<name>L5KYN4_PTEAL</name>
<evidence type="ECO:0000256" key="4">
    <source>
        <dbReference type="ARBA" id="ARBA00023157"/>
    </source>
</evidence>
<comment type="caution">
    <text evidence="6">Lacks conserved residue(s) required for the propagation of feature annotation.</text>
</comment>
<evidence type="ECO:0000313" key="9">
    <source>
        <dbReference type="EMBL" id="ELK16300.1"/>
    </source>
</evidence>
<sequence>MIYTYFKDSTDPHAVKCSKLHIIEPILMNCSNPWGNFSYGSACTFHCPAGQLLNGSVKTACQENGQWSTTMPTCQAGPLTVQEALTYFGGAVASLTGLAMGWTLLALLRKRFKRKVHLNQEGLVGESGHEARGATSGCFMNDLAWKAERCVCTRELWS</sequence>
<dbReference type="InterPro" id="IPR000436">
    <property type="entry name" value="Sushi_SCR_CCP_dom"/>
</dbReference>
<dbReference type="PRINTS" id="PR00343">
    <property type="entry name" value="SELECTIN"/>
</dbReference>
<keyword evidence="4 6" id="KW-1015">Disulfide bond</keyword>
<evidence type="ECO:0000256" key="5">
    <source>
        <dbReference type="ARBA" id="ARBA00023180"/>
    </source>
</evidence>
<dbReference type="PANTHER" id="PTHR19325">
    <property type="entry name" value="COMPLEMENT COMPONENT-RELATED SUSHI DOMAIN-CONTAINING"/>
    <property type="match status" value="1"/>
</dbReference>
<dbReference type="InterPro" id="IPR035976">
    <property type="entry name" value="Sushi/SCR/CCP_sf"/>
</dbReference>
<feature type="transmembrane region" description="Helical" evidence="7">
    <location>
        <begin position="87"/>
        <end position="108"/>
    </location>
</feature>
<protein>
    <submittedName>
        <fullName evidence="9">p-selectin</fullName>
    </submittedName>
</protein>
<dbReference type="PROSITE" id="PS50923">
    <property type="entry name" value="SUSHI"/>
    <property type="match status" value="1"/>
</dbReference>
<dbReference type="CDD" id="cd00033">
    <property type="entry name" value="CCP"/>
    <property type="match status" value="1"/>
</dbReference>
<keyword evidence="7" id="KW-1133">Transmembrane helix</keyword>
<feature type="domain" description="Sushi" evidence="8">
    <location>
        <begin position="15"/>
        <end position="76"/>
    </location>
</feature>
<evidence type="ECO:0000256" key="2">
    <source>
        <dbReference type="ARBA" id="ARBA00022737"/>
    </source>
</evidence>
<dbReference type="Proteomes" id="UP000010552">
    <property type="component" value="Unassembled WGS sequence"/>
</dbReference>
<dbReference type="Gene3D" id="2.10.70.10">
    <property type="entry name" value="Complement Module, domain 1"/>
    <property type="match status" value="1"/>
</dbReference>
<evidence type="ECO:0000313" key="10">
    <source>
        <dbReference type="Proteomes" id="UP000010552"/>
    </source>
</evidence>
<dbReference type="SUPFAM" id="SSF57535">
    <property type="entry name" value="Complement control module/SCR domain"/>
    <property type="match status" value="1"/>
</dbReference>
<dbReference type="PANTHER" id="PTHR19325:SF493">
    <property type="entry name" value="E-SELECTIN"/>
    <property type="match status" value="1"/>
</dbReference>
<keyword evidence="5" id="KW-0325">Glycoprotein</keyword>
<evidence type="ECO:0000256" key="7">
    <source>
        <dbReference type="SAM" id="Phobius"/>
    </source>
</evidence>
<keyword evidence="7" id="KW-0472">Membrane</keyword>
<organism evidence="9 10">
    <name type="scientific">Pteropus alecto</name>
    <name type="common">Black flying fox</name>
    <dbReference type="NCBI Taxonomy" id="9402"/>
    <lineage>
        <taxon>Eukaryota</taxon>
        <taxon>Metazoa</taxon>
        <taxon>Chordata</taxon>
        <taxon>Craniata</taxon>
        <taxon>Vertebrata</taxon>
        <taxon>Euteleostomi</taxon>
        <taxon>Mammalia</taxon>
        <taxon>Eutheria</taxon>
        <taxon>Laurasiatheria</taxon>
        <taxon>Chiroptera</taxon>
        <taxon>Yinpterochiroptera</taxon>
        <taxon>Pteropodoidea</taxon>
        <taxon>Pteropodidae</taxon>
        <taxon>Pteropodinae</taxon>
        <taxon>Pteropus</taxon>
    </lineage>
</organism>